<comment type="caution">
    <text evidence="1">The sequence shown here is derived from an EMBL/GenBank/DDBJ whole genome shotgun (WGS) entry which is preliminary data.</text>
</comment>
<accession>A0ABP8AIM3</accession>
<organism evidence="1 2">
    <name type="scientific">Gryllotalpicola kribbensis</name>
    <dbReference type="NCBI Taxonomy" id="993084"/>
    <lineage>
        <taxon>Bacteria</taxon>
        <taxon>Bacillati</taxon>
        <taxon>Actinomycetota</taxon>
        <taxon>Actinomycetes</taxon>
        <taxon>Micrococcales</taxon>
        <taxon>Microbacteriaceae</taxon>
        <taxon>Gryllotalpicola</taxon>
    </lineage>
</organism>
<dbReference type="SUPFAM" id="SSF52980">
    <property type="entry name" value="Restriction endonuclease-like"/>
    <property type="match status" value="1"/>
</dbReference>
<evidence type="ECO:0000313" key="2">
    <source>
        <dbReference type="Proteomes" id="UP001500213"/>
    </source>
</evidence>
<proteinExistence type="predicted"/>
<reference evidence="2" key="1">
    <citation type="journal article" date="2019" name="Int. J. Syst. Evol. Microbiol.">
        <title>The Global Catalogue of Microorganisms (GCM) 10K type strain sequencing project: providing services to taxonomists for standard genome sequencing and annotation.</title>
        <authorList>
            <consortium name="The Broad Institute Genomics Platform"/>
            <consortium name="The Broad Institute Genome Sequencing Center for Infectious Disease"/>
            <person name="Wu L."/>
            <person name="Ma J."/>
        </authorList>
    </citation>
    <scope>NUCLEOTIDE SEQUENCE [LARGE SCALE GENOMIC DNA]</scope>
    <source>
        <strain evidence="2">JCM 17593</strain>
    </source>
</reference>
<evidence type="ECO:0008006" key="3">
    <source>
        <dbReference type="Google" id="ProtNLM"/>
    </source>
</evidence>
<sequence length="249" mass="27301">MTGAWAFSGVTAAALHGVPLPPALDSKYRALDVAVPDPRSAPRADGIIGHRYDADSVKVVFLAGLPVMWSPDAWCQLAAVISREDLVAAGDFLLSGDAWEGARRRPRCTIGQLSDAVRRYAGKRGARNLRWALSRLRPGVDSRPESLLRLLLVEAGVPEPVVHQAIDVADGAITLHPDLVLVALGVVFEYQGDGHRGRDRYLSDIERNELLRAAGWDVIEVTARDLFEDREAFLARVFAILRRHGFRAN</sequence>
<dbReference type="InterPro" id="IPR011335">
    <property type="entry name" value="Restrct_endonuc-II-like"/>
</dbReference>
<evidence type="ECO:0000313" key="1">
    <source>
        <dbReference type="EMBL" id="GAA4184621.1"/>
    </source>
</evidence>
<gene>
    <name evidence="1" type="ORF">GCM10022288_05570</name>
</gene>
<name>A0ABP8AIM3_9MICO</name>
<dbReference type="Proteomes" id="UP001500213">
    <property type="component" value="Unassembled WGS sequence"/>
</dbReference>
<keyword evidence="2" id="KW-1185">Reference proteome</keyword>
<protein>
    <recommendedName>
        <fullName evidence="3">DUF559 domain-containing protein</fullName>
    </recommendedName>
</protein>
<dbReference type="EMBL" id="BAABBX010000004">
    <property type="protein sequence ID" value="GAA4184621.1"/>
    <property type="molecule type" value="Genomic_DNA"/>
</dbReference>
<dbReference type="RefSeq" id="WP_344773579.1">
    <property type="nucleotide sequence ID" value="NZ_BAABBX010000004.1"/>
</dbReference>